<evidence type="ECO:0000256" key="2">
    <source>
        <dbReference type="ARBA" id="ARBA00022596"/>
    </source>
</evidence>
<dbReference type="AlphaFoldDB" id="A0A1H7DBD1"/>
<keyword evidence="5" id="KW-0064">Aspartyl protease</keyword>
<dbReference type="GO" id="GO:0016485">
    <property type="term" value="P:protein processing"/>
    <property type="evidence" value="ECO:0007669"/>
    <property type="project" value="TreeGrafter"/>
</dbReference>
<organism evidence="7 8">
    <name type="scientific">Propionispira arboris</name>
    <dbReference type="NCBI Taxonomy" id="84035"/>
    <lineage>
        <taxon>Bacteria</taxon>
        <taxon>Bacillati</taxon>
        <taxon>Bacillota</taxon>
        <taxon>Negativicutes</taxon>
        <taxon>Selenomonadales</taxon>
        <taxon>Selenomonadaceae</taxon>
        <taxon>Propionispira</taxon>
    </lineage>
</organism>
<keyword evidence="8" id="KW-1185">Reference proteome</keyword>
<dbReference type="CDD" id="cd06062">
    <property type="entry name" value="H2MP_MemB-H2up"/>
    <property type="match status" value="1"/>
</dbReference>
<evidence type="ECO:0000313" key="8">
    <source>
        <dbReference type="Proteomes" id="UP000199662"/>
    </source>
</evidence>
<sequence length="166" mass="18506">MSDITLLGIGNIILKDEGFGVWTIDKMQKRYEFPEQVQLLDGGTLGLELMRFVSGSKKMLVIDAINGNGKPGDFFFFTGNQVQAYFQEKISMHELGIQDVLSALQVVDEPIDEVIVMGVQPFVVSPGIEMTPEMDAVVDKTIEIVLDQLKKWDIIPTLRKAESLTV</sequence>
<keyword evidence="4" id="KW-0479">Metal-binding</keyword>
<dbReference type="GO" id="GO:0004190">
    <property type="term" value="F:aspartic-type endopeptidase activity"/>
    <property type="evidence" value="ECO:0007669"/>
    <property type="project" value="UniProtKB-KW"/>
</dbReference>
<dbReference type="EMBL" id="FNZK01000028">
    <property type="protein sequence ID" value="SEJ95545.1"/>
    <property type="molecule type" value="Genomic_DNA"/>
</dbReference>
<dbReference type="GO" id="GO:0046872">
    <property type="term" value="F:metal ion binding"/>
    <property type="evidence" value="ECO:0007669"/>
    <property type="project" value="UniProtKB-KW"/>
</dbReference>
<accession>A0A1H7DBD1</accession>
<dbReference type="Pfam" id="PF01750">
    <property type="entry name" value="HycI"/>
    <property type="match status" value="1"/>
</dbReference>
<dbReference type="InterPro" id="IPR023430">
    <property type="entry name" value="Pept_HybD-like_dom_sf"/>
</dbReference>
<proteinExistence type="inferred from homology"/>
<evidence type="ECO:0000256" key="6">
    <source>
        <dbReference type="ARBA" id="ARBA00022801"/>
    </source>
</evidence>
<dbReference type="Gene3D" id="3.40.50.1450">
    <property type="entry name" value="HybD-like"/>
    <property type="match status" value="1"/>
</dbReference>
<dbReference type="InterPro" id="IPR000671">
    <property type="entry name" value="Peptidase_A31"/>
</dbReference>
<name>A0A1H7DBD1_9FIRM</name>
<gene>
    <name evidence="7" type="ORF">SAMN05660742_12826</name>
</gene>
<dbReference type="STRING" id="84035.SAMN05660742_12826"/>
<dbReference type="PANTHER" id="PTHR30302">
    <property type="entry name" value="HYDROGENASE 1 MATURATION PROTEASE"/>
    <property type="match status" value="1"/>
</dbReference>
<evidence type="ECO:0000313" key="7">
    <source>
        <dbReference type="EMBL" id="SEJ95545.1"/>
    </source>
</evidence>
<dbReference type="RefSeq" id="WP_091835690.1">
    <property type="nucleotide sequence ID" value="NZ_FNZK01000028.1"/>
</dbReference>
<protein>
    <submittedName>
        <fullName evidence="7">Hydrogenase maturation protease</fullName>
    </submittedName>
</protein>
<dbReference type="PANTHER" id="PTHR30302:SF1">
    <property type="entry name" value="HYDROGENASE 2 MATURATION PROTEASE"/>
    <property type="match status" value="1"/>
</dbReference>
<dbReference type="FunFam" id="3.40.50.1450:FF:000002">
    <property type="entry name" value="Hydrogenase 1 maturation protease"/>
    <property type="match status" value="1"/>
</dbReference>
<evidence type="ECO:0000256" key="3">
    <source>
        <dbReference type="ARBA" id="ARBA00022670"/>
    </source>
</evidence>
<dbReference type="PRINTS" id="PR00446">
    <property type="entry name" value="HYDRGNUPTAKE"/>
</dbReference>
<evidence type="ECO:0000256" key="4">
    <source>
        <dbReference type="ARBA" id="ARBA00022723"/>
    </source>
</evidence>
<dbReference type="GO" id="GO:0008047">
    <property type="term" value="F:enzyme activator activity"/>
    <property type="evidence" value="ECO:0007669"/>
    <property type="project" value="InterPro"/>
</dbReference>
<evidence type="ECO:0000256" key="5">
    <source>
        <dbReference type="ARBA" id="ARBA00022750"/>
    </source>
</evidence>
<keyword evidence="3 7" id="KW-0645">Protease</keyword>
<dbReference type="SUPFAM" id="SSF53163">
    <property type="entry name" value="HybD-like"/>
    <property type="match status" value="1"/>
</dbReference>
<keyword evidence="2" id="KW-0533">Nickel</keyword>
<keyword evidence="6" id="KW-0378">Hydrolase</keyword>
<reference evidence="7 8" key="1">
    <citation type="submission" date="2016-10" db="EMBL/GenBank/DDBJ databases">
        <authorList>
            <person name="de Groot N.N."/>
        </authorList>
    </citation>
    <scope>NUCLEOTIDE SEQUENCE [LARGE SCALE GENOMIC DNA]</scope>
    <source>
        <strain evidence="7 8">DSM 2179</strain>
    </source>
</reference>
<comment type="similarity">
    <text evidence="1">Belongs to the peptidase A31 family.</text>
</comment>
<dbReference type="NCBIfam" id="TIGR00072">
    <property type="entry name" value="hydrog_prot"/>
    <property type="match status" value="1"/>
</dbReference>
<dbReference type="Proteomes" id="UP000199662">
    <property type="component" value="Unassembled WGS sequence"/>
</dbReference>
<evidence type="ECO:0000256" key="1">
    <source>
        <dbReference type="ARBA" id="ARBA00006814"/>
    </source>
</evidence>